<name>A0A564ZAG6_HYMDI</name>
<accession>A0A564ZAG6</accession>
<reference evidence="2 3" key="1">
    <citation type="submission" date="2019-07" db="EMBL/GenBank/DDBJ databases">
        <authorList>
            <person name="Jastrzebski P J."/>
            <person name="Paukszto L."/>
            <person name="Jastrzebski P J."/>
        </authorList>
    </citation>
    <scope>NUCLEOTIDE SEQUENCE [LARGE SCALE GENOMIC DNA]</scope>
    <source>
        <strain evidence="2 3">WMS-il1</strain>
    </source>
</reference>
<organism evidence="2 3">
    <name type="scientific">Hymenolepis diminuta</name>
    <name type="common">Rat tapeworm</name>
    <dbReference type="NCBI Taxonomy" id="6216"/>
    <lineage>
        <taxon>Eukaryota</taxon>
        <taxon>Metazoa</taxon>
        <taxon>Spiralia</taxon>
        <taxon>Lophotrochozoa</taxon>
        <taxon>Platyhelminthes</taxon>
        <taxon>Cestoda</taxon>
        <taxon>Eucestoda</taxon>
        <taxon>Cyclophyllidea</taxon>
        <taxon>Hymenolepididae</taxon>
        <taxon>Hymenolepis</taxon>
    </lineage>
</organism>
<dbReference type="Gene3D" id="2.40.70.10">
    <property type="entry name" value="Acid Proteases"/>
    <property type="match status" value="1"/>
</dbReference>
<evidence type="ECO:0000313" key="2">
    <source>
        <dbReference type="EMBL" id="VUZ56491.1"/>
    </source>
</evidence>
<proteinExistence type="predicted"/>
<dbReference type="InterPro" id="IPR021109">
    <property type="entry name" value="Peptidase_aspartic_dom_sf"/>
</dbReference>
<feature type="region of interest" description="Disordered" evidence="1">
    <location>
        <begin position="1"/>
        <end position="27"/>
    </location>
</feature>
<dbReference type="Proteomes" id="UP000321570">
    <property type="component" value="Unassembled WGS sequence"/>
</dbReference>
<dbReference type="EMBL" id="CABIJS010000705">
    <property type="protein sequence ID" value="VUZ56491.1"/>
    <property type="molecule type" value="Genomic_DNA"/>
</dbReference>
<protein>
    <recommendedName>
        <fullName evidence="4">Peptidase A2 domain-containing protein</fullName>
    </recommendedName>
</protein>
<evidence type="ECO:0000256" key="1">
    <source>
        <dbReference type="SAM" id="MobiDB-lite"/>
    </source>
</evidence>
<keyword evidence="3" id="KW-1185">Reference proteome</keyword>
<gene>
    <name evidence="2" type="ORF">WMSIL1_LOCUS14128</name>
</gene>
<sequence>MSPRSNPGTRETQRNHQPDHFSGSFRRPRKRFKVELASIVMDQQPSPRGDEVFATWYARNGKVYENRMAGLPDEMRITMLLPNPSKSDHDLCPAHLLPLSPKNLTFDETIENSYGHKEGFYRSSQRLPYTGFRRGLYQAQHRQAHDILTTMQVNVNRRRYETLCINGTFLQLEVDTGPDITIVVSNKVWRTLGSPGLDIVPSKVSTALGDAVQLSEAMKCEATFKAETATILCYAADRDINLLGLDWIDTFNILEPKIQSVTCPQV</sequence>
<feature type="compositionally biased region" description="Polar residues" evidence="1">
    <location>
        <begin position="1"/>
        <end position="10"/>
    </location>
</feature>
<evidence type="ECO:0000313" key="3">
    <source>
        <dbReference type="Proteomes" id="UP000321570"/>
    </source>
</evidence>
<dbReference type="AlphaFoldDB" id="A0A564ZAG6"/>
<dbReference type="SUPFAM" id="SSF50630">
    <property type="entry name" value="Acid proteases"/>
    <property type="match status" value="1"/>
</dbReference>
<evidence type="ECO:0008006" key="4">
    <source>
        <dbReference type="Google" id="ProtNLM"/>
    </source>
</evidence>